<organism evidence="2 3">
    <name type="scientific">Cercophora newfieldiana</name>
    <dbReference type="NCBI Taxonomy" id="92897"/>
    <lineage>
        <taxon>Eukaryota</taxon>
        <taxon>Fungi</taxon>
        <taxon>Dikarya</taxon>
        <taxon>Ascomycota</taxon>
        <taxon>Pezizomycotina</taxon>
        <taxon>Sordariomycetes</taxon>
        <taxon>Sordariomycetidae</taxon>
        <taxon>Sordariales</taxon>
        <taxon>Lasiosphaeriaceae</taxon>
        <taxon>Cercophora</taxon>
    </lineage>
</organism>
<protein>
    <submittedName>
        <fullName evidence="2">Uncharacterized protein</fullName>
    </submittedName>
</protein>
<comment type="caution">
    <text evidence="2">The sequence shown here is derived from an EMBL/GenBank/DDBJ whole genome shotgun (WGS) entry which is preliminary data.</text>
</comment>
<reference evidence="2" key="1">
    <citation type="submission" date="2023-06" db="EMBL/GenBank/DDBJ databases">
        <title>Genome-scale phylogeny and comparative genomics of the fungal order Sordariales.</title>
        <authorList>
            <consortium name="Lawrence Berkeley National Laboratory"/>
            <person name="Hensen N."/>
            <person name="Bonometti L."/>
            <person name="Westerberg I."/>
            <person name="Brannstrom I.O."/>
            <person name="Guillou S."/>
            <person name="Cros-Aarteil S."/>
            <person name="Calhoun S."/>
            <person name="Haridas S."/>
            <person name="Kuo A."/>
            <person name="Mondo S."/>
            <person name="Pangilinan J."/>
            <person name="Riley R."/>
            <person name="Labutti K."/>
            <person name="Andreopoulos B."/>
            <person name="Lipzen A."/>
            <person name="Chen C."/>
            <person name="Yanf M."/>
            <person name="Daum C."/>
            <person name="Ng V."/>
            <person name="Clum A."/>
            <person name="Steindorff A."/>
            <person name="Ohm R."/>
            <person name="Martin F."/>
            <person name="Silar P."/>
            <person name="Natvig D."/>
            <person name="Lalanne C."/>
            <person name="Gautier V."/>
            <person name="Ament-Velasquez S.L."/>
            <person name="Kruys A."/>
            <person name="Hutchinson M.I."/>
            <person name="Powell A.J."/>
            <person name="Barry K."/>
            <person name="Miller A.N."/>
            <person name="Grigoriev I.V."/>
            <person name="Debuchy R."/>
            <person name="Gladieux P."/>
            <person name="Thoren M.H."/>
            <person name="Johannesson H."/>
        </authorList>
    </citation>
    <scope>NUCLEOTIDE SEQUENCE</scope>
    <source>
        <strain evidence="2">SMH2532-1</strain>
    </source>
</reference>
<proteinExistence type="predicted"/>
<evidence type="ECO:0000313" key="2">
    <source>
        <dbReference type="EMBL" id="KAK0642024.1"/>
    </source>
</evidence>
<feature type="chain" id="PRO_5041392340" evidence="1">
    <location>
        <begin position="19"/>
        <end position="355"/>
    </location>
</feature>
<gene>
    <name evidence="2" type="ORF">B0T16DRAFT_462045</name>
</gene>
<dbReference type="Proteomes" id="UP001174936">
    <property type="component" value="Unassembled WGS sequence"/>
</dbReference>
<keyword evidence="3" id="KW-1185">Reference proteome</keyword>
<dbReference type="EMBL" id="JAULSV010000006">
    <property type="protein sequence ID" value="KAK0642024.1"/>
    <property type="molecule type" value="Genomic_DNA"/>
</dbReference>
<sequence length="355" mass="37006">MVRSVFAISLLGLGAVQALPANLQSRQGFVIGGPSNGAIAPGAPIGGGLPACNPDVPPEKQEACLYEPISGEMKPSPKKRHFNLIPRDSASLSSVKTAYENVVVHIGDLKLSPETWSIISDAQNVLSANDVSFTPISFSADSGFVTLTPRQDRFKIGCSDERRAELRAERDDLWSKLKHSQPGSLLYDLYELRLALTELYITFCEGEYIVGGPIVPNPTVPGGPIVPNPTVPGGPMIPNPTVPGGAIIPVPAIPGGTLKPNPTVPGGPIYPVPTVPGGKLEPAPTIPGGEMKPTRRSIESAKEKLAALEKVYGPWGSGKKIPPAVSSQISGLIAELGGQGIVVLGPPKTTIGVAP</sequence>
<name>A0AA39XXQ7_9PEZI</name>
<evidence type="ECO:0000256" key="1">
    <source>
        <dbReference type="SAM" id="SignalP"/>
    </source>
</evidence>
<feature type="signal peptide" evidence="1">
    <location>
        <begin position="1"/>
        <end position="18"/>
    </location>
</feature>
<evidence type="ECO:0000313" key="3">
    <source>
        <dbReference type="Proteomes" id="UP001174936"/>
    </source>
</evidence>
<dbReference type="AlphaFoldDB" id="A0AA39XXQ7"/>
<keyword evidence="1" id="KW-0732">Signal</keyword>
<accession>A0AA39XXQ7</accession>